<evidence type="ECO:0000256" key="3">
    <source>
        <dbReference type="ARBA" id="ARBA00009562"/>
    </source>
</evidence>
<dbReference type="InterPro" id="IPR015890">
    <property type="entry name" value="Chorismate_C"/>
</dbReference>
<evidence type="ECO:0000256" key="13">
    <source>
        <dbReference type="ARBA" id="ARBA00025634"/>
    </source>
</evidence>
<dbReference type="RefSeq" id="WP_249293958.1">
    <property type="nucleotide sequence ID" value="NZ_JACRSV010000001.1"/>
</dbReference>
<evidence type="ECO:0000256" key="4">
    <source>
        <dbReference type="ARBA" id="ARBA00011575"/>
    </source>
</evidence>
<gene>
    <name evidence="15 18" type="primary">trpE</name>
    <name evidence="18" type="ORF">H8710_03160</name>
</gene>
<evidence type="ECO:0000256" key="1">
    <source>
        <dbReference type="ARBA" id="ARBA00001946"/>
    </source>
</evidence>
<dbReference type="PANTHER" id="PTHR11236">
    <property type="entry name" value="AMINOBENZOATE/ANTHRANILATE SYNTHASE"/>
    <property type="match status" value="1"/>
</dbReference>
<comment type="function">
    <text evidence="13 15">Part of a heterotetrameric complex that catalyzes the two-step biosynthesis of anthranilate, an intermediate in the biosynthesis of L-tryptophan. In the first step, the glutamine-binding beta subunit (TrpG) of anthranilate synthase (AS) provides the glutamine amidotransferase activity which generates ammonia as a substrate that, along with chorismate, is used in the second step, catalyzed by the large alpha subunit of AS (TrpE) to produce anthranilate. In the absence of TrpG, TrpE can synthesize anthranilate directly from chorismate and high concentrations of ammonia.</text>
</comment>
<keyword evidence="11 15" id="KW-0057">Aromatic amino acid biosynthesis</keyword>
<name>A0A926I5N5_9FIRM</name>
<accession>A0A926I5N5</accession>
<evidence type="ECO:0000313" key="18">
    <source>
        <dbReference type="EMBL" id="MBC8559065.1"/>
    </source>
</evidence>
<dbReference type="PANTHER" id="PTHR11236:SF48">
    <property type="entry name" value="ISOCHORISMATE SYNTHASE MENF"/>
    <property type="match status" value="1"/>
</dbReference>
<dbReference type="InterPro" id="IPR006805">
    <property type="entry name" value="Anth_synth_I_N"/>
</dbReference>
<evidence type="ECO:0000256" key="14">
    <source>
        <dbReference type="ARBA" id="ARBA00047683"/>
    </source>
</evidence>
<feature type="domain" description="Chorismate-utilising enzyme C-terminal" evidence="16">
    <location>
        <begin position="222"/>
        <end position="475"/>
    </location>
</feature>
<dbReference type="SUPFAM" id="SSF56322">
    <property type="entry name" value="ADC synthase"/>
    <property type="match status" value="1"/>
</dbReference>
<comment type="subunit">
    <text evidence="4 15">Heterotetramer consisting of two non-identical subunits: a beta subunit (TrpG) and a large alpha subunit (TrpE).</text>
</comment>
<dbReference type="InterPro" id="IPR019999">
    <property type="entry name" value="Anth_synth_I-like"/>
</dbReference>
<evidence type="ECO:0000256" key="11">
    <source>
        <dbReference type="ARBA" id="ARBA00023141"/>
    </source>
</evidence>
<evidence type="ECO:0000256" key="10">
    <source>
        <dbReference type="ARBA" id="ARBA00022842"/>
    </source>
</evidence>
<comment type="cofactor">
    <cofactor evidence="1 15">
        <name>Mg(2+)</name>
        <dbReference type="ChEBI" id="CHEBI:18420"/>
    </cofactor>
</comment>
<evidence type="ECO:0000256" key="5">
    <source>
        <dbReference type="ARBA" id="ARBA00012266"/>
    </source>
</evidence>
<evidence type="ECO:0000256" key="6">
    <source>
        <dbReference type="ARBA" id="ARBA00020653"/>
    </source>
</evidence>
<dbReference type="Pfam" id="PF00425">
    <property type="entry name" value="Chorismate_bind"/>
    <property type="match status" value="1"/>
</dbReference>
<dbReference type="GO" id="GO:0000162">
    <property type="term" value="P:L-tryptophan biosynthetic process"/>
    <property type="evidence" value="ECO:0007669"/>
    <property type="project" value="UniProtKB-KW"/>
</dbReference>
<evidence type="ECO:0000256" key="7">
    <source>
        <dbReference type="ARBA" id="ARBA00022605"/>
    </source>
</evidence>
<sequence length="489" mass="54749">MLYPTIDDVQSLLHDYPVVPVFYEALADTFTPIHIFDALQQGEGTCFILESVDNRSQWGRYSFIGVRPKLELRIEQGAAVKITEDGEECTSFTDLAGFLSNVMKDYQSPTFPNKPKMTGGLVGYFSYDTVRYMEPTLTKVPEDDLKLPDCNLFLYDEIVAFDHLSSKTVVIMNIRRGGDVKEQYEQCELRAKALVLKIKNYRPGPAKKSQKPAMTVRSNFTKEQYMKMVEEAKKHIVAGDIFQIVPSQRFEIENPPDAFSVYRQLRSSNPSPYLYYFKCKGYEIAGASPEMLVNVTKGIVTTKPIAGTIPRGLTEEADRQNEQTLLHDPKERAEHTMLVDLGRNDVGKVSKFGTVEVTNFMQVERYSKVMHLVSDVKGILREDKTAVDALLAALPAGTLSGAPKVRAMELIDALENKKRCLYGGTIGYLGFDGNIDTCIAIRTALYRNGRAYVQAGGGVVADSDPQKEYEETRNKANAVLRAMEEADAE</sequence>
<evidence type="ECO:0000259" key="16">
    <source>
        <dbReference type="Pfam" id="PF00425"/>
    </source>
</evidence>
<organism evidence="18 19">
    <name type="scientific">Fumia xinanensis</name>
    <dbReference type="NCBI Taxonomy" id="2763659"/>
    <lineage>
        <taxon>Bacteria</taxon>
        <taxon>Bacillati</taxon>
        <taxon>Bacillota</taxon>
        <taxon>Clostridia</taxon>
        <taxon>Eubacteriales</taxon>
        <taxon>Oscillospiraceae</taxon>
        <taxon>Fumia</taxon>
    </lineage>
</organism>
<dbReference type="AlphaFoldDB" id="A0A926I5N5"/>
<comment type="catalytic activity">
    <reaction evidence="14 15">
        <text>chorismate + L-glutamine = anthranilate + pyruvate + L-glutamate + H(+)</text>
        <dbReference type="Rhea" id="RHEA:21732"/>
        <dbReference type="ChEBI" id="CHEBI:15361"/>
        <dbReference type="ChEBI" id="CHEBI:15378"/>
        <dbReference type="ChEBI" id="CHEBI:16567"/>
        <dbReference type="ChEBI" id="CHEBI:29748"/>
        <dbReference type="ChEBI" id="CHEBI:29985"/>
        <dbReference type="ChEBI" id="CHEBI:58359"/>
        <dbReference type="EC" id="4.1.3.27"/>
    </reaction>
</comment>
<evidence type="ECO:0000313" key="19">
    <source>
        <dbReference type="Proteomes" id="UP000610760"/>
    </source>
</evidence>
<dbReference type="EC" id="4.1.3.27" evidence="5 15"/>
<reference evidence="18" key="1">
    <citation type="submission" date="2020-08" db="EMBL/GenBank/DDBJ databases">
        <title>Genome public.</title>
        <authorList>
            <person name="Liu C."/>
            <person name="Sun Q."/>
        </authorList>
    </citation>
    <scope>NUCLEOTIDE SEQUENCE</scope>
    <source>
        <strain evidence="18">NSJ-33</strain>
    </source>
</reference>
<keyword evidence="19" id="KW-1185">Reference proteome</keyword>
<evidence type="ECO:0000256" key="15">
    <source>
        <dbReference type="RuleBase" id="RU364045"/>
    </source>
</evidence>
<dbReference type="GO" id="GO:0004049">
    <property type="term" value="F:anthranilate synthase activity"/>
    <property type="evidence" value="ECO:0007669"/>
    <property type="project" value="UniProtKB-EC"/>
</dbReference>
<dbReference type="InterPro" id="IPR005256">
    <property type="entry name" value="Anth_synth_I_PabB"/>
</dbReference>
<feature type="domain" description="Anthranilate synthase component I N-terminal" evidence="17">
    <location>
        <begin position="28"/>
        <end position="169"/>
    </location>
</feature>
<keyword evidence="12 15" id="KW-0456">Lyase</keyword>
<dbReference type="NCBIfam" id="TIGR00564">
    <property type="entry name" value="trpE_most"/>
    <property type="match status" value="1"/>
</dbReference>
<dbReference type="InterPro" id="IPR005801">
    <property type="entry name" value="ADC_synthase"/>
</dbReference>
<evidence type="ECO:0000256" key="9">
    <source>
        <dbReference type="ARBA" id="ARBA00022822"/>
    </source>
</evidence>
<comment type="pathway">
    <text evidence="2 15">Amino-acid biosynthesis; L-tryptophan biosynthesis; L-tryptophan from chorismate: step 1/5.</text>
</comment>
<comment type="caution">
    <text evidence="18">The sequence shown here is derived from an EMBL/GenBank/DDBJ whole genome shotgun (WGS) entry which is preliminary data.</text>
</comment>
<evidence type="ECO:0000256" key="2">
    <source>
        <dbReference type="ARBA" id="ARBA00004873"/>
    </source>
</evidence>
<dbReference type="Proteomes" id="UP000610760">
    <property type="component" value="Unassembled WGS sequence"/>
</dbReference>
<protein>
    <recommendedName>
        <fullName evidence="6 15">Anthranilate synthase component 1</fullName>
        <ecNumber evidence="5 15">4.1.3.27</ecNumber>
    </recommendedName>
</protein>
<keyword evidence="10 15" id="KW-0460">Magnesium</keyword>
<keyword evidence="7 15" id="KW-0028">Amino-acid biosynthesis</keyword>
<evidence type="ECO:0000259" key="17">
    <source>
        <dbReference type="Pfam" id="PF04715"/>
    </source>
</evidence>
<keyword evidence="9 15" id="KW-0822">Tryptophan biosynthesis</keyword>
<dbReference type="EMBL" id="JACRSV010000001">
    <property type="protein sequence ID" value="MBC8559065.1"/>
    <property type="molecule type" value="Genomic_DNA"/>
</dbReference>
<dbReference type="Pfam" id="PF04715">
    <property type="entry name" value="Anth_synt_I_N"/>
    <property type="match status" value="1"/>
</dbReference>
<dbReference type="GO" id="GO:0046872">
    <property type="term" value="F:metal ion binding"/>
    <property type="evidence" value="ECO:0007669"/>
    <property type="project" value="UniProtKB-KW"/>
</dbReference>
<proteinExistence type="inferred from homology"/>
<comment type="similarity">
    <text evidence="3 15">Belongs to the anthranilate synthase component I family.</text>
</comment>
<dbReference type="Gene3D" id="3.60.120.10">
    <property type="entry name" value="Anthranilate synthase"/>
    <property type="match status" value="1"/>
</dbReference>
<keyword evidence="8 15" id="KW-0479">Metal-binding</keyword>
<evidence type="ECO:0000256" key="8">
    <source>
        <dbReference type="ARBA" id="ARBA00022723"/>
    </source>
</evidence>
<dbReference type="PRINTS" id="PR00095">
    <property type="entry name" value="ANTSNTHASEI"/>
</dbReference>
<evidence type="ECO:0000256" key="12">
    <source>
        <dbReference type="ARBA" id="ARBA00023239"/>
    </source>
</evidence>